<dbReference type="AlphaFoldDB" id="A0A917WHQ0"/>
<comment type="caution">
    <text evidence="3">The sequence shown here is derived from an EMBL/GenBank/DDBJ whole genome shotgun (WGS) entry which is preliminary data.</text>
</comment>
<reference evidence="3" key="2">
    <citation type="submission" date="2020-09" db="EMBL/GenBank/DDBJ databases">
        <authorList>
            <person name="Sun Q."/>
            <person name="Zhou Y."/>
        </authorList>
    </citation>
    <scope>NUCLEOTIDE SEQUENCE</scope>
    <source>
        <strain evidence="3">CGMCC 4.7308</strain>
    </source>
</reference>
<evidence type="ECO:0008006" key="5">
    <source>
        <dbReference type="Google" id="ProtNLM"/>
    </source>
</evidence>
<feature type="signal peptide" evidence="2">
    <location>
        <begin position="1"/>
        <end position="27"/>
    </location>
</feature>
<dbReference type="RefSeq" id="WP_188941943.1">
    <property type="nucleotide sequence ID" value="NZ_BMNA01000004.1"/>
</dbReference>
<dbReference type="EMBL" id="BMNA01000004">
    <property type="protein sequence ID" value="GGM04156.1"/>
    <property type="molecule type" value="Genomic_DNA"/>
</dbReference>
<evidence type="ECO:0000313" key="3">
    <source>
        <dbReference type="EMBL" id="GGM04156.1"/>
    </source>
</evidence>
<dbReference type="Pfam" id="PF04314">
    <property type="entry name" value="PCuAC"/>
    <property type="match status" value="1"/>
</dbReference>
<dbReference type="InterPro" id="IPR007410">
    <property type="entry name" value="LpqE-like"/>
</dbReference>
<evidence type="ECO:0000313" key="4">
    <source>
        <dbReference type="Proteomes" id="UP000655208"/>
    </source>
</evidence>
<dbReference type="SUPFAM" id="SSF110087">
    <property type="entry name" value="DR1885-like metal-binding protein"/>
    <property type="match status" value="1"/>
</dbReference>
<feature type="chain" id="PRO_5039498345" description="Copper chaperone PCu(A)C" evidence="2">
    <location>
        <begin position="28"/>
        <end position="187"/>
    </location>
</feature>
<protein>
    <recommendedName>
        <fullName evidence="5">Copper chaperone PCu(A)C</fullName>
    </recommendedName>
</protein>
<name>A0A917WHQ0_9ACTN</name>
<feature type="region of interest" description="Disordered" evidence="1">
    <location>
        <begin position="164"/>
        <end position="187"/>
    </location>
</feature>
<dbReference type="Gene3D" id="2.60.40.1890">
    <property type="entry name" value="PCu(A)C copper chaperone"/>
    <property type="match status" value="1"/>
</dbReference>
<accession>A0A917WHQ0</accession>
<reference evidence="3" key="1">
    <citation type="journal article" date="2014" name="Int. J. Syst. Evol. Microbiol.">
        <title>Complete genome sequence of Corynebacterium casei LMG S-19264T (=DSM 44701T), isolated from a smear-ripened cheese.</title>
        <authorList>
            <consortium name="US DOE Joint Genome Institute (JGI-PGF)"/>
            <person name="Walter F."/>
            <person name="Albersmeier A."/>
            <person name="Kalinowski J."/>
            <person name="Ruckert C."/>
        </authorList>
    </citation>
    <scope>NUCLEOTIDE SEQUENCE</scope>
    <source>
        <strain evidence="3">CGMCC 4.7308</strain>
    </source>
</reference>
<dbReference type="InterPro" id="IPR036182">
    <property type="entry name" value="PCuAC_sf"/>
</dbReference>
<gene>
    <name evidence="3" type="ORF">GCM10011594_25480</name>
</gene>
<dbReference type="PROSITE" id="PS51257">
    <property type="entry name" value="PROKAR_LIPOPROTEIN"/>
    <property type="match status" value="1"/>
</dbReference>
<keyword evidence="2" id="KW-0732">Signal</keyword>
<dbReference type="Proteomes" id="UP000655208">
    <property type="component" value="Unassembled WGS sequence"/>
</dbReference>
<keyword evidence="4" id="KW-1185">Reference proteome</keyword>
<evidence type="ECO:0000256" key="1">
    <source>
        <dbReference type="SAM" id="MobiDB-lite"/>
    </source>
</evidence>
<sequence length="187" mass="18710">MSRTVRPRGATLAACVVAAGLVLSGCAAGQISQTAMEAAAVDGGNANAGNLSVLNVEFSQTGPGGYAAGQDAPLQLVLSNSGLQSDTLTAISSTVAGSGAITGQAVIPGQSLVQVGSDTPVKLSLKGLTAPILYGKSVPVTFTFQNAGQVTLFVPIAIPAERSGERPTADIQPPEPTAIWDPHSSQE</sequence>
<evidence type="ECO:0000256" key="2">
    <source>
        <dbReference type="SAM" id="SignalP"/>
    </source>
</evidence>
<organism evidence="3 4">
    <name type="scientific">Nakamurella endophytica</name>
    <dbReference type="NCBI Taxonomy" id="1748367"/>
    <lineage>
        <taxon>Bacteria</taxon>
        <taxon>Bacillati</taxon>
        <taxon>Actinomycetota</taxon>
        <taxon>Actinomycetes</taxon>
        <taxon>Nakamurellales</taxon>
        <taxon>Nakamurellaceae</taxon>
        <taxon>Nakamurella</taxon>
    </lineage>
</organism>
<proteinExistence type="predicted"/>